<organism evidence="3 4">
    <name type="scientific">Streptomyces xanthophaeus</name>
    <dbReference type="NCBI Taxonomy" id="67385"/>
    <lineage>
        <taxon>Bacteria</taxon>
        <taxon>Bacillati</taxon>
        <taxon>Actinomycetota</taxon>
        <taxon>Actinomycetes</taxon>
        <taxon>Kitasatosporales</taxon>
        <taxon>Streptomycetaceae</taxon>
        <taxon>Streptomyces</taxon>
    </lineage>
</organism>
<dbReference type="PANTHER" id="PTHR33133:SF1">
    <property type="entry name" value="EXPRESSED PROTEIN-RELATED"/>
    <property type="match status" value="1"/>
</dbReference>
<feature type="transmembrane region" description="Helical" evidence="2">
    <location>
        <begin position="335"/>
        <end position="365"/>
    </location>
</feature>
<dbReference type="AlphaFoldDB" id="A0A919H593"/>
<evidence type="ECO:0000313" key="4">
    <source>
        <dbReference type="Proteomes" id="UP000600026"/>
    </source>
</evidence>
<feature type="transmembrane region" description="Helical" evidence="2">
    <location>
        <begin position="385"/>
        <end position="413"/>
    </location>
</feature>
<dbReference type="OrthoDB" id="121140at2"/>
<dbReference type="RefSeq" id="WP_031146153.1">
    <property type="nucleotide sequence ID" value="NZ_BNEE01000006.1"/>
</dbReference>
<accession>A0A919H593</accession>
<sequence length="450" mass="46270">MNDSPGWATPGSSPSDGERPGAPADQSGSGTTQPAAGPEQPAQPAGDQKWSAQQPPPGQWSSPGTDAPRDAGQNAPQAPQGAGWGSYGQQPGQHPGGPQNGPYPGQYPQPGTPYGYPGGTGQWGKPPAAKPGIIPLRPLGLGEILDGAVGILRKHWRTVLSVTLVVAALFQLALLLVQRATMDTYAFTTDETAGPSELLDAMGDAMVFYAFSYYTEILGLFLVTALLAPVVSAAVLGHGTTVSSTLRTLRPLAGRLLGLTLVLFLGALAAGMLPMLPGILADSPGLIALGFPVGVVLLAWFYVSFLLAPPALMLERGSIGAALKRSAKLVKGSWWRIFGISLLTALIAKLTAMIMVMPFAIVAMFVAPGGMGSFLDGSATQSWTFLIIAAVGSVVGAAVTLPMQTGVTTLLYVDQRIRREALDLELVRAAGTDTPGTSAAQTAGGPVTGG</sequence>
<keyword evidence="4" id="KW-1185">Reference proteome</keyword>
<keyword evidence="2" id="KW-0472">Membrane</keyword>
<feature type="transmembrane region" description="Helical" evidence="2">
    <location>
        <begin position="256"/>
        <end position="280"/>
    </location>
</feature>
<feature type="region of interest" description="Disordered" evidence="1">
    <location>
        <begin position="1"/>
        <end position="129"/>
    </location>
</feature>
<feature type="transmembrane region" description="Helical" evidence="2">
    <location>
        <begin position="217"/>
        <end position="236"/>
    </location>
</feature>
<feature type="transmembrane region" description="Helical" evidence="2">
    <location>
        <begin position="159"/>
        <end position="177"/>
    </location>
</feature>
<proteinExistence type="predicted"/>
<evidence type="ECO:0000313" key="3">
    <source>
        <dbReference type="EMBL" id="GHI89362.1"/>
    </source>
</evidence>
<keyword evidence="2" id="KW-0812">Transmembrane</keyword>
<dbReference type="Proteomes" id="UP000600026">
    <property type="component" value="Unassembled WGS sequence"/>
</dbReference>
<feature type="compositionally biased region" description="Low complexity" evidence="1">
    <location>
        <begin position="33"/>
        <end position="64"/>
    </location>
</feature>
<protein>
    <submittedName>
        <fullName evidence="3">Membrane protein</fullName>
    </submittedName>
</protein>
<feature type="compositionally biased region" description="Low complexity" evidence="1">
    <location>
        <begin position="71"/>
        <end position="93"/>
    </location>
</feature>
<gene>
    <name evidence="3" type="ORF">Sxan_67260</name>
</gene>
<evidence type="ECO:0000256" key="1">
    <source>
        <dbReference type="SAM" id="MobiDB-lite"/>
    </source>
</evidence>
<reference evidence="3" key="1">
    <citation type="submission" date="2020-09" db="EMBL/GenBank/DDBJ databases">
        <title>Whole genome shotgun sequence of Streptomyces xanthophaeus NBRC 12829.</title>
        <authorList>
            <person name="Komaki H."/>
            <person name="Tamura T."/>
        </authorList>
    </citation>
    <scope>NUCLEOTIDE SEQUENCE</scope>
    <source>
        <strain evidence="3">NBRC 12829</strain>
    </source>
</reference>
<feature type="transmembrane region" description="Helical" evidence="2">
    <location>
        <begin position="286"/>
        <end position="314"/>
    </location>
</feature>
<evidence type="ECO:0000256" key="2">
    <source>
        <dbReference type="SAM" id="Phobius"/>
    </source>
</evidence>
<comment type="caution">
    <text evidence="3">The sequence shown here is derived from an EMBL/GenBank/DDBJ whole genome shotgun (WGS) entry which is preliminary data.</text>
</comment>
<name>A0A919H593_9ACTN</name>
<keyword evidence="2" id="KW-1133">Transmembrane helix</keyword>
<dbReference type="EMBL" id="BNEE01000006">
    <property type="protein sequence ID" value="GHI89362.1"/>
    <property type="molecule type" value="Genomic_DNA"/>
</dbReference>
<dbReference type="PANTHER" id="PTHR33133">
    <property type="entry name" value="OS08G0107100 PROTEIN-RELATED"/>
    <property type="match status" value="1"/>
</dbReference>